<proteinExistence type="predicted"/>
<organism evidence="1 2">
    <name type="scientific">Tetrahymena thermophila (strain SB210)</name>
    <dbReference type="NCBI Taxonomy" id="312017"/>
    <lineage>
        <taxon>Eukaryota</taxon>
        <taxon>Sar</taxon>
        <taxon>Alveolata</taxon>
        <taxon>Ciliophora</taxon>
        <taxon>Intramacronucleata</taxon>
        <taxon>Oligohymenophorea</taxon>
        <taxon>Hymenostomatida</taxon>
        <taxon>Tetrahymenina</taxon>
        <taxon>Tetrahymenidae</taxon>
        <taxon>Tetrahymena</taxon>
    </lineage>
</organism>
<keyword evidence="2" id="KW-1185">Reference proteome</keyword>
<sequence>MENSQLLINYQIKLISIRNLLANKIKLQQKNKQKSYLLIKLISIDRQISRQKSIYIFQKIQQYLLKLNIKNIQLKKKIQNKMGNINNSRFNSSQIKYEIKQIVDSMNKLENKINKINKKFILNITSQLNPSCFTIKEKAIMILKAESRSSYFDQDELQYCLQQIVQKYQTDINKCLHELQSYVQRSYFYTQNCSAYQNNIEFLILKQYFKKFFQNEFQYQIIYESDENDQLLQSFEDFQQQSLQLYQYQQNMYTSQSFGEL</sequence>
<dbReference type="RefSeq" id="XP_001025811.2">
    <property type="nucleotide sequence ID" value="XM_001025811.2"/>
</dbReference>
<accession>Q24CR0</accession>
<gene>
    <name evidence="1" type="ORF">TTHERM_01512210</name>
</gene>
<protein>
    <submittedName>
        <fullName evidence="1">Uncharacterized protein</fullName>
    </submittedName>
</protein>
<name>Q24CR0_TETTS</name>
<dbReference type="EMBL" id="GG662357">
    <property type="protein sequence ID" value="EAS05566.2"/>
    <property type="molecule type" value="Genomic_DNA"/>
</dbReference>
<dbReference type="AlphaFoldDB" id="Q24CR0"/>
<evidence type="ECO:0000313" key="2">
    <source>
        <dbReference type="Proteomes" id="UP000009168"/>
    </source>
</evidence>
<dbReference type="Proteomes" id="UP000009168">
    <property type="component" value="Unassembled WGS sequence"/>
</dbReference>
<dbReference type="GeneID" id="7829851"/>
<evidence type="ECO:0000313" key="1">
    <source>
        <dbReference type="EMBL" id="EAS05566.2"/>
    </source>
</evidence>
<dbReference type="KEGG" id="tet:TTHERM_01512210"/>
<dbReference type="InParanoid" id="Q24CR0"/>
<reference evidence="2" key="1">
    <citation type="journal article" date="2006" name="PLoS Biol.">
        <title>Macronuclear genome sequence of the ciliate Tetrahymena thermophila, a model eukaryote.</title>
        <authorList>
            <person name="Eisen J.A."/>
            <person name="Coyne R.S."/>
            <person name="Wu M."/>
            <person name="Wu D."/>
            <person name="Thiagarajan M."/>
            <person name="Wortman J.R."/>
            <person name="Badger J.H."/>
            <person name="Ren Q."/>
            <person name="Amedeo P."/>
            <person name="Jones K.M."/>
            <person name="Tallon L.J."/>
            <person name="Delcher A.L."/>
            <person name="Salzberg S.L."/>
            <person name="Silva J.C."/>
            <person name="Haas B.J."/>
            <person name="Majoros W.H."/>
            <person name="Farzad M."/>
            <person name="Carlton J.M."/>
            <person name="Smith R.K. Jr."/>
            <person name="Garg J."/>
            <person name="Pearlman R.E."/>
            <person name="Karrer K.M."/>
            <person name="Sun L."/>
            <person name="Manning G."/>
            <person name="Elde N.C."/>
            <person name="Turkewitz A.P."/>
            <person name="Asai D.J."/>
            <person name="Wilkes D.E."/>
            <person name="Wang Y."/>
            <person name="Cai H."/>
            <person name="Collins K."/>
            <person name="Stewart B.A."/>
            <person name="Lee S.R."/>
            <person name="Wilamowska K."/>
            <person name="Weinberg Z."/>
            <person name="Ruzzo W.L."/>
            <person name="Wloga D."/>
            <person name="Gaertig J."/>
            <person name="Frankel J."/>
            <person name="Tsao C.-C."/>
            <person name="Gorovsky M.A."/>
            <person name="Keeling P.J."/>
            <person name="Waller R.F."/>
            <person name="Patron N.J."/>
            <person name="Cherry J.M."/>
            <person name="Stover N.A."/>
            <person name="Krieger C.J."/>
            <person name="del Toro C."/>
            <person name="Ryder H.F."/>
            <person name="Williamson S.C."/>
            <person name="Barbeau R.A."/>
            <person name="Hamilton E.P."/>
            <person name="Orias E."/>
        </authorList>
    </citation>
    <scope>NUCLEOTIDE SEQUENCE [LARGE SCALE GENOMIC DNA]</scope>
    <source>
        <strain evidence="2">SB210</strain>
    </source>
</reference>
<dbReference type="HOGENOM" id="CLU_1573801_0_0_1"/>